<evidence type="ECO:0000256" key="12">
    <source>
        <dbReference type="ARBA" id="ARBA00048176"/>
    </source>
</evidence>
<protein>
    <recommendedName>
        <fullName evidence="6">oxaloacetate decarboxylase (Na(+) extruding)</fullName>
        <ecNumber evidence="6">7.2.4.2</ecNumber>
    </recommendedName>
</protein>
<comment type="subcellular location">
    <subcellularLocation>
        <location evidence="3">Cell membrane</location>
        <topology evidence="3">Multi-pass membrane protein</topology>
    </subcellularLocation>
</comment>
<keyword evidence="7 13" id="KW-1003">Cell membrane</keyword>
<evidence type="ECO:0000313" key="15">
    <source>
        <dbReference type="EMBL" id="MBL3580343.1"/>
    </source>
</evidence>
<evidence type="ECO:0000256" key="7">
    <source>
        <dbReference type="ARBA" id="ARBA00022475"/>
    </source>
</evidence>
<dbReference type="RefSeq" id="WP_202241536.1">
    <property type="nucleotide sequence ID" value="NZ_JAESIL010000133.1"/>
</dbReference>
<keyword evidence="9" id="KW-1278">Translocase</keyword>
<keyword evidence="16" id="KW-1185">Reference proteome</keyword>
<evidence type="ECO:0000256" key="8">
    <source>
        <dbReference type="ARBA" id="ARBA00022692"/>
    </source>
</evidence>
<keyword evidence="8 14" id="KW-0812">Transmembrane</keyword>
<feature type="transmembrane region" description="Helical" evidence="14">
    <location>
        <begin position="80"/>
        <end position="103"/>
    </location>
</feature>
<evidence type="ECO:0000256" key="13">
    <source>
        <dbReference type="PIRNR" id="PIRNR015658"/>
    </source>
</evidence>
<dbReference type="NCBIfam" id="TIGR01109">
    <property type="entry name" value="Na_pump_decarbB"/>
    <property type="match status" value="1"/>
</dbReference>
<feature type="transmembrane region" description="Helical" evidence="14">
    <location>
        <begin position="358"/>
        <end position="378"/>
    </location>
</feature>
<evidence type="ECO:0000256" key="9">
    <source>
        <dbReference type="ARBA" id="ARBA00022967"/>
    </source>
</evidence>
<keyword evidence="10 14" id="KW-1133">Transmembrane helix</keyword>
<keyword evidence="11 13" id="KW-0472">Membrane</keyword>
<gene>
    <name evidence="15" type="ORF">JMJ92_19650</name>
</gene>
<name>A0ABS1RKZ9_9RHOB</name>
<evidence type="ECO:0000256" key="4">
    <source>
        <dbReference type="ARBA" id="ARBA00010924"/>
    </source>
</evidence>
<dbReference type="PIRSF" id="PIRSF015658">
    <property type="entry name" value="MmdB_OadB"/>
    <property type="match status" value="1"/>
</dbReference>
<evidence type="ECO:0000256" key="14">
    <source>
        <dbReference type="SAM" id="Phobius"/>
    </source>
</evidence>
<feature type="transmembrane region" description="Helical" evidence="14">
    <location>
        <begin position="292"/>
        <end position="310"/>
    </location>
</feature>
<reference evidence="16" key="1">
    <citation type="submission" date="2021-01" db="EMBL/GenBank/DDBJ databases">
        <title>Draft genomes of Rhodovulum sulfidophilum.</title>
        <authorList>
            <person name="Guzman M.S."/>
        </authorList>
    </citation>
    <scope>NUCLEOTIDE SEQUENCE [LARGE SCALE GENOMIC DNA]</scope>
    <source>
        <strain evidence="16">AB19</strain>
    </source>
</reference>
<evidence type="ECO:0000256" key="3">
    <source>
        <dbReference type="ARBA" id="ARBA00004651"/>
    </source>
</evidence>
<dbReference type="EC" id="7.2.4.2" evidence="6"/>
<dbReference type="InterPro" id="IPR005661">
    <property type="entry name" value="OadB_MmdB"/>
</dbReference>
<evidence type="ECO:0000256" key="6">
    <source>
        <dbReference type="ARBA" id="ARBA00011957"/>
    </source>
</evidence>
<organism evidence="15 16">
    <name type="scientific">Rhodovulum visakhapatnamense</name>
    <dbReference type="NCBI Taxonomy" id="364297"/>
    <lineage>
        <taxon>Bacteria</taxon>
        <taxon>Pseudomonadati</taxon>
        <taxon>Pseudomonadota</taxon>
        <taxon>Alphaproteobacteria</taxon>
        <taxon>Rhodobacterales</taxon>
        <taxon>Paracoccaceae</taxon>
        <taxon>Rhodovulum</taxon>
    </lineage>
</organism>
<keyword evidence="13" id="KW-0915">Sodium</keyword>
<comment type="subunit">
    <text evidence="5">Heterotrimer of an alpha, a beta and a gamma subunit.</text>
</comment>
<dbReference type="PANTHER" id="PTHR35806">
    <property type="entry name" value="OXALOACETATE DECARBOXYLASE BETA CHAIN 2"/>
    <property type="match status" value="1"/>
</dbReference>
<feature type="transmembrane region" description="Helical" evidence="14">
    <location>
        <begin position="168"/>
        <end position="186"/>
    </location>
</feature>
<feature type="transmembrane region" description="Helical" evidence="14">
    <location>
        <begin position="48"/>
        <end position="68"/>
    </location>
</feature>
<dbReference type="PANTHER" id="PTHR35806:SF1">
    <property type="entry name" value="OXALOACETATE DECARBOXYLASE BETA CHAIN 2"/>
    <property type="match status" value="1"/>
</dbReference>
<keyword evidence="13" id="KW-0813">Transport</keyword>
<comment type="caution">
    <text evidence="15">The sequence shown here is derived from an EMBL/GenBank/DDBJ whole genome shotgun (WGS) entry which is preliminary data.</text>
</comment>
<proteinExistence type="inferred from homology"/>
<feature type="transmembrane region" description="Helical" evidence="14">
    <location>
        <begin position="22"/>
        <end position="41"/>
    </location>
</feature>
<dbReference type="Proteomes" id="UP000635853">
    <property type="component" value="Unassembled WGS sequence"/>
</dbReference>
<accession>A0ABS1RKZ9</accession>
<keyword evidence="13" id="KW-0406">Ion transport</keyword>
<evidence type="ECO:0000256" key="1">
    <source>
        <dbReference type="ARBA" id="ARBA00001959"/>
    </source>
</evidence>
<evidence type="ECO:0000256" key="2">
    <source>
        <dbReference type="ARBA" id="ARBA00003002"/>
    </source>
</evidence>
<evidence type="ECO:0000313" key="16">
    <source>
        <dbReference type="Proteomes" id="UP000635853"/>
    </source>
</evidence>
<dbReference type="Pfam" id="PF03977">
    <property type="entry name" value="OAD_beta"/>
    <property type="match status" value="1"/>
</dbReference>
<comment type="similarity">
    <text evidence="4">Belongs to the GcdB/MmdB/OadB family.</text>
</comment>
<evidence type="ECO:0000256" key="10">
    <source>
        <dbReference type="ARBA" id="ARBA00022989"/>
    </source>
</evidence>
<comment type="cofactor">
    <cofactor evidence="1">
        <name>Na(+)</name>
        <dbReference type="ChEBI" id="CHEBI:29101"/>
    </cofactor>
</comment>
<dbReference type="EMBL" id="JAESIL010000133">
    <property type="protein sequence ID" value="MBL3580343.1"/>
    <property type="molecule type" value="Genomic_DNA"/>
</dbReference>
<feature type="transmembrane region" description="Helical" evidence="14">
    <location>
        <begin position="263"/>
        <end position="280"/>
    </location>
</feature>
<feature type="transmembrane region" description="Helical" evidence="14">
    <location>
        <begin position="115"/>
        <end position="137"/>
    </location>
</feature>
<evidence type="ECO:0000256" key="11">
    <source>
        <dbReference type="ARBA" id="ARBA00023136"/>
    </source>
</evidence>
<comment type="function">
    <text evidence="2">Catalyzes the decarboxylation of oxaloacetate coupled to Na(+) translocation.</text>
</comment>
<feature type="transmembrane region" description="Helical" evidence="14">
    <location>
        <begin position="216"/>
        <end position="242"/>
    </location>
</feature>
<keyword evidence="13" id="KW-0739">Sodium transport</keyword>
<evidence type="ECO:0000256" key="5">
    <source>
        <dbReference type="ARBA" id="ARBA00011869"/>
    </source>
</evidence>
<sequence>MQPDPLSARLDSLVGMTALPDVTWQMAVMWLIVTGLFYLAIFRKFEPLLLVPIAFGALLANLPTEGLVNPPGDGVAGGLFHYISLGVDLELFPPLIFLGVGALTDFGPLIANPRTLLLGGAAQFGVFATFLGATLIGFSPQEAGAIGIIGGADGPTSIFLANKMAPHLLAPIAVAAYSYMALVPLIQPPIMRALTTEAERKIRMQSLRPVSRLEKLIFAGLVTVVVILLVPAASALIGMLMLGNVLRESLVTERLAKAAQNEVINVVTILLGTSVGITMTGERFLNADTLKILGLGVIAFGIATAAGVLMAKAMNLVSRTKINPLIGSAGVSAVPMAARVSQIEGQRADPGNYLLMHAMGPNVAGVIGTAVVAGYFIAQYAG</sequence>
<comment type="catalytic activity">
    <reaction evidence="12">
        <text>oxaloacetate + 2 Na(+)(in) + H(+) = pyruvate + 2 Na(+)(out) + CO2</text>
        <dbReference type="Rhea" id="RHEA:57724"/>
        <dbReference type="ChEBI" id="CHEBI:15361"/>
        <dbReference type="ChEBI" id="CHEBI:15378"/>
        <dbReference type="ChEBI" id="CHEBI:16452"/>
        <dbReference type="ChEBI" id="CHEBI:16526"/>
        <dbReference type="ChEBI" id="CHEBI:29101"/>
        <dbReference type="EC" id="7.2.4.2"/>
    </reaction>
</comment>